<dbReference type="STRING" id="765257.A0A0C9YZ96"/>
<protein>
    <submittedName>
        <fullName evidence="1">Uncharacterized protein</fullName>
    </submittedName>
</protein>
<dbReference type="InterPro" id="IPR036322">
    <property type="entry name" value="WD40_repeat_dom_sf"/>
</dbReference>
<proteinExistence type="predicted"/>
<reference evidence="1 2" key="1">
    <citation type="submission" date="2014-04" db="EMBL/GenBank/DDBJ databases">
        <authorList>
            <consortium name="DOE Joint Genome Institute"/>
            <person name="Kuo A."/>
            <person name="Kohler A."/>
            <person name="Costa M.D."/>
            <person name="Nagy L.G."/>
            <person name="Floudas D."/>
            <person name="Copeland A."/>
            <person name="Barry K.W."/>
            <person name="Cichocki N."/>
            <person name="Veneault-Fourrey C."/>
            <person name="LaButti K."/>
            <person name="Lindquist E.A."/>
            <person name="Lipzen A."/>
            <person name="Lundell T."/>
            <person name="Morin E."/>
            <person name="Murat C."/>
            <person name="Sun H."/>
            <person name="Tunlid A."/>
            <person name="Henrissat B."/>
            <person name="Grigoriev I.V."/>
            <person name="Hibbett D.S."/>
            <person name="Martin F."/>
            <person name="Nordberg H.P."/>
            <person name="Cantor M.N."/>
            <person name="Hua S.X."/>
        </authorList>
    </citation>
    <scope>NUCLEOTIDE SEQUENCE [LARGE SCALE GENOMIC DNA]</scope>
    <source>
        <strain evidence="1 2">441</strain>
    </source>
</reference>
<evidence type="ECO:0000313" key="2">
    <source>
        <dbReference type="Proteomes" id="UP000054018"/>
    </source>
</evidence>
<dbReference type="OrthoDB" id="1897642at2759"/>
<dbReference type="Proteomes" id="UP000054018">
    <property type="component" value="Unassembled WGS sequence"/>
</dbReference>
<sequence>MSCAEVWIRHTSTSGAIHERLDIISTPSIPHLTFHKGDTWSHFFVSGDRSGQVRVWDLRNVSGEPYVCQCFEHEVTQVVKAGSHILACSKRSEHRLISIHDG</sequence>
<organism evidence="1 2">
    <name type="scientific">Pisolithus microcarpus 441</name>
    <dbReference type="NCBI Taxonomy" id="765257"/>
    <lineage>
        <taxon>Eukaryota</taxon>
        <taxon>Fungi</taxon>
        <taxon>Dikarya</taxon>
        <taxon>Basidiomycota</taxon>
        <taxon>Agaricomycotina</taxon>
        <taxon>Agaricomycetes</taxon>
        <taxon>Agaricomycetidae</taxon>
        <taxon>Boletales</taxon>
        <taxon>Sclerodermatineae</taxon>
        <taxon>Pisolithaceae</taxon>
        <taxon>Pisolithus</taxon>
    </lineage>
</organism>
<accession>A0A0C9YZ96</accession>
<reference evidence="2" key="2">
    <citation type="submission" date="2015-01" db="EMBL/GenBank/DDBJ databases">
        <title>Evolutionary Origins and Diversification of the Mycorrhizal Mutualists.</title>
        <authorList>
            <consortium name="DOE Joint Genome Institute"/>
            <consortium name="Mycorrhizal Genomics Consortium"/>
            <person name="Kohler A."/>
            <person name="Kuo A."/>
            <person name="Nagy L.G."/>
            <person name="Floudas D."/>
            <person name="Copeland A."/>
            <person name="Barry K.W."/>
            <person name="Cichocki N."/>
            <person name="Veneault-Fourrey C."/>
            <person name="LaButti K."/>
            <person name="Lindquist E.A."/>
            <person name="Lipzen A."/>
            <person name="Lundell T."/>
            <person name="Morin E."/>
            <person name="Murat C."/>
            <person name="Riley R."/>
            <person name="Ohm R."/>
            <person name="Sun H."/>
            <person name="Tunlid A."/>
            <person name="Henrissat B."/>
            <person name="Grigoriev I.V."/>
            <person name="Hibbett D.S."/>
            <person name="Martin F."/>
        </authorList>
    </citation>
    <scope>NUCLEOTIDE SEQUENCE [LARGE SCALE GENOMIC DNA]</scope>
    <source>
        <strain evidence="2">441</strain>
    </source>
</reference>
<dbReference type="HOGENOM" id="CLU_2278555_0_0_1"/>
<evidence type="ECO:0000313" key="1">
    <source>
        <dbReference type="EMBL" id="KIK30485.1"/>
    </source>
</evidence>
<gene>
    <name evidence="1" type="ORF">PISMIDRAFT_296258</name>
</gene>
<dbReference type="InterPro" id="IPR015943">
    <property type="entry name" value="WD40/YVTN_repeat-like_dom_sf"/>
</dbReference>
<dbReference type="EMBL" id="KN833686">
    <property type="protein sequence ID" value="KIK30485.1"/>
    <property type="molecule type" value="Genomic_DNA"/>
</dbReference>
<dbReference type="Gene3D" id="2.130.10.10">
    <property type="entry name" value="YVTN repeat-like/Quinoprotein amine dehydrogenase"/>
    <property type="match status" value="1"/>
</dbReference>
<dbReference type="SUPFAM" id="SSF50978">
    <property type="entry name" value="WD40 repeat-like"/>
    <property type="match status" value="1"/>
</dbReference>
<keyword evidence="2" id="KW-1185">Reference proteome</keyword>
<name>A0A0C9YZ96_9AGAM</name>
<dbReference type="AlphaFoldDB" id="A0A0C9YZ96"/>